<dbReference type="GeneID" id="111122368"/>
<feature type="compositionally biased region" description="Polar residues" evidence="1">
    <location>
        <begin position="39"/>
        <end position="53"/>
    </location>
</feature>
<proteinExistence type="predicted"/>
<feature type="region of interest" description="Disordered" evidence="1">
    <location>
        <begin position="293"/>
        <end position="332"/>
    </location>
</feature>
<evidence type="ECO:0000313" key="3">
    <source>
        <dbReference type="RefSeq" id="XP_022319835.1"/>
    </source>
</evidence>
<protein>
    <submittedName>
        <fullName evidence="3">Uncharacterized protein LOC111122368 isoform X7</fullName>
    </submittedName>
</protein>
<gene>
    <name evidence="3" type="primary">LOC111122368</name>
</gene>
<sequence length="332" mass="38956">MCAAMVDRNAEYPDYGRPMYDSQPQNDYGRQSYDYNRPTYDSYQQPVDYNRSSYDAPRGQDYPPYQTSSDPPVKEEQASRRRDEMMHQQQVMPPPPTNQTEMYDHNQMSQQLREERRKEYNDYLKLKETLEHESTVRPITPPGGLAIGGYEVYRNQLKRDRVREYRESLLKQKNEQWLQRAKEFQLDTSPSHKGHLESERPLVGSPRDIIIDYKKLKEDLSAERKNDYNRLLAQKEVNGTPRAPPTPPVGLNIPTEAERHKIAELKKRHYRDELLRQQKEQILNRAQHQLEIPVIDRRQANPDPLLPSTLPRTAHPQGDGTPSLINKAVLVR</sequence>
<dbReference type="OrthoDB" id="6124038at2759"/>
<organism evidence="2 3">
    <name type="scientific">Crassostrea virginica</name>
    <name type="common">Eastern oyster</name>
    <dbReference type="NCBI Taxonomy" id="6565"/>
    <lineage>
        <taxon>Eukaryota</taxon>
        <taxon>Metazoa</taxon>
        <taxon>Spiralia</taxon>
        <taxon>Lophotrochozoa</taxon>
        <taxon>Mollusca</taxon>
        <taxon>Bivalvia</taxon>
        <taxon>Autobranchia</taxon>
        <taxon>Pteriomorphia</taxon>
        <taxon>Ostreida</taxon>
        <taxon>Ostreoidea</taxon>
        <taxon>Ostreidae</taxon>
        <taxon>Crassostrea</taxon>
    </lineage>
</organism>
<feature type="compositionally biased region" description="Basic and acidic residues" evidence="1">
    <location>
        <begin position="72"/>
        <end position="86"/>
    </location>
</feature>
<dbReference type="AlphaFoldDB" id="A0A8B8CW12"/>
<dbReference type="RefSeq" id="XP_022319835.1">
    <property type="nucleotide sequence ID" value="XM_022464127.1"/>
</dbReference>
<evidence type="ECO:0000256" key="1">
    <source>
        <dbReference type="SAM" id="MobiDB-lite"/>
    </source>
</evidence>
<dbReference type="Proteomes" id="UP000694844">
    <property type="component" value="Chromosome 2"/>
</dbReference>
<name>A0A8B8CW12_CRAVI</name>
<evidence type="ECO:0000313" key="2">
    <source>
        <dbReference type="Proteomes" id="UP000694844"/>
    </source>
</evidence>
<accession>A0A8B8CW12</accession>
<feature type="region of interest" description="Disordered" evidence="1">
    <location>
        <begin position="1"/>
        <end position="111"/>
    </location>
</feature>
<reference evidence="3" key="1">
    <citation type="submission" date="2025-08" db="UniProtKB">
        <authorList>
            <consortium name="RefSeq"/>
        </authorList>
    </citation>
    <scope>IDENTIFICATION</scope>
    <source>
        <tissue evidence="3">Whole sample</tissue>
    </source>
</reference>
<feature type="compositionally biased region" description="Polar residues" evidence="1">
    <location>
        <begin position="98"/>
        <end position="111"/>
    </location>
</feature>
<keyword evidence="2" id="KW-1185">Reference proteome</keyword>